<dbReference type="FunFam" id="3.30.160.60:FF:000003">
    <property type="entry name" value="Zinc finger protein 3 homolog"/>
    <property type="match status" value="1"/>
</dbReference>
<keyword evidence="8" id="KW-0539">Nucleus</keyword>
<evidence type="ECO:0000313" key="13">
    <source>
        <dbReference type="Proteomes" id="UP000215902"/>
    </source>
</evidence>
<dbReference type="InterPro" id="IPR036236">
    <property type="entry name" value="Znf_C2H2_sf"/>
</dbReference>
<keyword evidence="5" id="KW-0862">Zinc</keyword>
<keyword evidence="2" id="KW-0479">Metal-binding</keyword>
<gene>
    <name evidence="12" type="ORF">BOX15_Mlig001390g4</name>
</gene>
<proteinExistence type="predicted"/>
<keyword evidence="13" id="KW-1185">Reference proteome</keyword>
<dbReference type="PROSITE" id="PS00028">
    <property type="entry name" value="ZINC_FINGER_C2H2_1"/>
    <property type="match status" value="2"/>
</dbReference>
<dbReference type="GO" id="GO:0000978">
    <property type="term" value="F:RNA polymerase II cis-regulatory region sequence-specific DNA binding"/>
    <property type="evidence" value="ECO:0007669"/>
    <property type="project" value="TreeGrafter"/>
</dbReference>
<evidence type="ECO:0000256" key="4">
    <source>
        <dbReference type="ARBA" id="ARBA00022771"/>
    </source>
</evidence>
<evidence type="ECO:0000313" key="12">
    <source>
        <dbReference type="EMBL" id="PAA85582.1"/>
    </source>
</evidence>
<keyword evidence="3" id="KW-0677">Repeat</keyword>
<feature type="domain" description="C2H2-type" evidence="11">
    <location>
        <begin position="429"/>
        <end position="457"/>
    </location>
</feature>
<evidence type="ECO:0000256" key="7">
    <source>
        <dbReference type="ARBA" id="ARBA00023163"/>
    </source>
</evidence>
<accession>A0A267GJZ3</accession>
<feature type="compositionally biased region" description="Low complexity" evidence="10">
    <location>
        <begin position="89"/>
        <end position="99"/>
    </location>
</feature>
<dbReference type="SUPFAM" id="SSF57667">
    <property type="entry name" value="beta-beta-alpha zinc fingers"/>
    <property type="match status" value="1"/>
</dbReference>
<evidence type="ECO:0000256" key="1">
    <source>
        <dbReference type="ARBA" id="ARBA00004123"/>
    </source>
</evidence>
<feature type="region of interest" description="Disordered" evidence="10">
    <location>
        <begin position="88"/>
        <end position="290"/>
    </location>
</feature>
<dbReference type="AlphaFoldDB" id="A0A267GJZ3"/>
<dbReference type="FunFam" id="3.30.160.60:FF:000100">
    <property type="entry name" value="Zinc finger 45-like"/>
    <property type="match status" value="1"/>
</dbReference>
<keyword evidence="6" id="KW-0805">Transcription regulation</keyword>
<dbReference type="OrthoDB" id="3437960at2759"/>
<evidence type="ECO:0000259" key="11">
    <source>
        <dbReference type="PROSITE" id="PS50157"/>
    </source>
</evidence>
<organism evidence="12 13">
    <name type="scientific">Macrostomum lignano</name>
    <dbReference type="NCBI Taxonomy" id="282301"/>
    <lineage>
        <taxon>Eukaryota</taxon>
        <taxon>Metazoa</taxon>
        <taxon>Spiralia</taxon>
        <taxon>Lophotrochozoa</taxon>
        <taxon>Platyhelminthes</taxon>
        <taxon>Rhabditophora</taxon>
        <taxon>Macrostomorpha</taxon>
        <taxon>Macrostomida</taxon>
        <taxon>Macrostomidae</taxon>
        <taxon>Macrostomum</taxon>
    </lineage>
</organism>
<dbReference type="PROSITE" id="PS50157">
    <property type="entry name" value="ZINC_FINGER_C2H2_2"/>
    <property type="match status" value="2"/>
</dbReference>
<name>A0A267GJZ3_9PLAT</name>
<feature type="compositionally biased region" description="Polar residues" evidence="10">
    <location>
        <begin position="127"/>
        <end position="141"/>
    </location>
</feature>
<comment type="caution">
    <text evidence="12">The sequence shown here is derived from an EMBL/GenBank/DDBJ whole genome shotgun (WGS) entry which is preliminary data.</text>
</comment>
<evidence type="ECO:0000256" key="3">
    <source>
        <dbReference type="ARBA" id="ARBA00022737"/>
    </source>
</evidence>
<reference evidence="12 13" key="1">
    <citation type="submission" date="2017-06" db="EMBL/GenBank/DDBJ databases">
        <title>A platform for efficient transgenesis in Macrostomum lignano, a flatworm model organism for stem cell research.</title>
        <authorList>
            <person name="Berezikov E."/>
        </authorList>
    </citation>
    <scope>NUCLEOTIDE SEQUENCE [LARGE SCALE GENOMIC DNA]</scope>
    <source>
        <strain evidence="12">DV1</strain>
        <tissue evidence="12">Whole organism</tissue>
    </source>
</reference>
<protein>
    <recommendedName>
        <fullName evidence="11">C2H2-type domain-containing protein</fullName>
    </recommendedName>
</protein>
<dbReference type="PANTHER" id="PTHR24376">
    <property type="entry name" value="ZINC FINGER PROTEIN"/>
    <property type="match status" value="1"/>
</dbReference>
<keyword evidence="4 9" id="KW-0863">Zinc-finger</keyword>
<feature type="compositionally biased region" description="Pro residues" evidence="10">
    <location>
        <begin position="196"/>
        <end position="212"/>
    </location>
</feature>
<dbReference type="Proteomes" id="UP000215902">
    <property type="component" value="Unassembled WGS sequence"/>
</dbReference>
<dbReference type="GO" id="GO:0001228">
    <property type="term" value="F:DNA-binding transcription activator activity, RNA polymerase II-specific"/>
    <property type="evidence" value="ECO:0007669"/>
    <property type="project" value="TreeGrafter"/>
</dbReference>
<comment type="subcellular location">
    <subcellularLocation>
        <location evidence="1">Nucleus</location>
    </subcellularLocation>
</comment>
<feature type="region of interest" description="Disordered" evidence="10">
    <location>
        <begin position="353"/>
        <end position="393"/>
    </location>
</feature>
<dbReference type="GO" id="GO:0005634">
    <property type="term" value="C:nucleus"/>
    <property type="evidence" value="ECO:0007669"/>
    <property type="project" value="UniProtKB-SubCell"/>
</dbReference>
<evidence type="ECO:0000256" key="5">
    <source>
        <dbReference type="ARBA" id="ARBA00022833"/>
    </source>
</evidence>
<dbReference type="PANTHER" id="PTHR24376:SF216">
    <property type="entry name" value="ZINC FINGER PROTEIN 420-LIKE"/>
    <property type="match status" value="1"/>
</dbReference>
<evidence type="ECO:0000256" key="9">
    <source>
        <dbReference type="PROSITE-ProRule" id="PRU00042"/>
    </source>
</evidence>
<feature type="compositionally biased region" description="Basic residues" evidence="10">
    <location>
        <begin position="147"/>
        <end position="161"/>
    </location>
</feature>
<dbReference type="GO" id="GO:0008270">
    <property type="term" value="F:zinc ion binding"/>
    <property type="evidence" value="ECO:0007669"/>
    <property type="project" value="UniProtKB-KW"/>
</dbReference>
<dbReference type="EMBL" id="NIVC01000317">
    <property type="protein sequence ID" value="PAA85582.1"/>
    <property type="molecule type" value="Genomic_DNA"/>
</dbReference>
<evidence type="ECO:0000256" key="8">
    <source>
        <dbReference type="ARBA" id="ARBA00023242"/>
    </source>
</evidence>
<feature type="compositionally biased region" description="Pro residues" evidence="10">
    <location>
        <begin position="369"/>
        <end position="389"/>
    </location>
</feature>
<dbReference type="STRING" id="282301.A0A267GJZ3"/>
<sequence>MCSTAKPLDSVSQVLQSTVTRLCTEHFQFERSLSIIGVVCVNIDNASSDLMIKFNDTVSKADLDAASAGKIVLTSQLLSALRGLDKSGQQQQQQQQQQQRCPTGAAGGLPRSQLQLKEEEEPQQEQSNTSRRSNCCNTVSSGGAGSNKRKRKRPHPHRRRPSSSGDSPMPPEQLVGDSGEAEHRDEPDGALAVAEEPPPPPPPPPPPLPPPSAREVDVERLDDDYNYEYEDGEDEEGEFEEEEETPEDEDRFGYDEAAMESEAELKLRFQLQPNLQPQQQPPPPAAQQPQLTRFVLPSQLGLTTILQGPFMQGPLTILAAPSLTCRPQQQPQAIVCTATTALPTTVSIVDSKELRQPDASPGVVQAEPPAAPRPKQPKPAAPSSPPAAPDPSGATASAKVFKCAYCGKAFNRKFCLERHERLHTGVKPYECQLCGERYIRLEDKKRHMRSAHPHDYMKFVDEQQPAAAAAGEKAASVALEELAAV</sequence>
<feature type="compositionally biased region" description="Acidic residues" evidence="10">
    <location>
        <begin position="220"/>
        <end position="250"/>
    </location>
</feature>
<dbReference type="Pfam" id="PF00096">
    <property type="entry name" value="zf-C2H2"/>
    <property type="match status" value="1"/>
</dbReference>
<dbReference type="SMART" id="SM00355">
    <property type="entry name" value="ZnF_C2H2"/>
    <property type="match status" value="2"/>
</dbReference>
<dbReference type="InterPro" id="IPR013087">
    <property type="entry name" value="Znf_C2H2_type"/>
</dbReference>
<keyword evidence="7" id="KW-0804">Transcription</keyword>
<feature type="domain" description="C2H2-type" evidence="11">
    <location>
        <begin position="401"/>
        <end position="428"/>
    </location>
</feature>
<dbReference type="Gene3D" id="3.30.160.60">
    <property type="entry name" value="Classic Zinc Finger"/>
    <property type="match status" value="2"/>
</dbReference>
<evidence type="ECO:0000256" key="6">
    <source>
        <dbReference type="ARBA" id="ARBA00023015"/>
    </source>
</evidence>
<evidence type="ECO:0000256" key="10">
    <source>
        <dbReference type="SAM" id="MobiDB-lite"/>
    </source>
</evidence>
<evidence type="ECO:0000256" key="2">
    <source>
        <dbReference type="ARBA" id="ARBA00022723"/>
    </source>
</evidence>